<sequence length="47" mass="5252">MTTRRCYDQPSAGERTRDDSPGEGMRMNTPDTTERRGAIRVPASPAR</sequence>
<evidence type="ECO:0000313" key="2">
    <source>
        <dbReference type="EMBL" id="AVX50111.1"/>
    </source>
</evidence>
<organism evidence="2">
    <name type="scientific">Escherichia coli</name>
    <dbReference type="NCBI Taxonomy" id="562"/>
    <lineage>
        <taxon>Bacteria</taxon>
        <taxon>Pseudomonadati</taxon>
        <taxon>Pseudomonadota</taxon>
        <taxon>Gammaproteobacteria</taxon>
        <taxon>Enterobacterales</taxon>
        <taxon>Enterobacteriaceae</taxon>
        <taxon>Escherichia</taxon>
    </lineage>
</organism>
<evidence type="ECO:0000256" key="1">
    <source>
        <dbReference type="SAM" id="MobiDB-lite"/>
    </source>
</evidence>
<keyword evidence="2" id="KW-0614">Plasmid</keyword>
<protein>
    <submittedName>
        <fullName evidence="2">Uncharacterized protein</fullName>
    </submittedName>
</protein>
<feature type="region of interest" description="Disordered" evidence="1">
    <location>
        <begin position="1"/>
        <end position="47"/>
    </location>
</feature>
<dbReference type="AlphaFoldDB" id="A0A2R4PEN1"/>
<reference evidence="2" key="1">
    <citation type="submission" date="2017-11" db="EMBL/GenBank/DDBJ databases">
        <title>Comparison of blaNDM-1 plasmids.</title>
        <authorList>
            <person name="Hasman H."/>
            <person name="Overballe-Petersen S."/>
            <person name="Hansen F."/>
            <person name="Hammerum A.M."/>
        </authorList>
    </citation>
    <scope>NUCLEOTIDE SEQUENCE</scope>
    <source>
        <strain evidence="2">AMA1416</strain>
        <plasmid evidence="2">pAMA1416</plasmid>
    </source>
</reference>
<accession>A0A2R4PEN1</accession>
<name>A0A2R4PEN1_ECOLX</name>
<geneLocation type="plasmid" evidence="2">
    <name>pAMA1416</name>
</geneLocation>
<proteinExistence type="predicted"/>
<dbReference type="EMBL" id="MG462728">
    <property type="protein sequence ID" value="AVX50111.1"/>
    <property type="molecule type" value="Genomic_DNA"/>
</dbReference>